<keyword evidence="7" id="KW-0413">Isomerase</keyword>
<dbReference type="InterPro" id="IPR002130">
    <property type="entry name" value="Cyclophilin-type_PPIase_dom"/>
</dbReference>
<comment type="catalytic activity">
    <reaction evidence="1">
        <text>[protein]-peptidylproline (omega=180) = [protein]-peptidylproline (omega=0)</text>
        <dbReference type="Rhea" id="RHEA:16237"/>
        <dbReference type="Rhea" id="RHEA-COMP:10747"/>
        <dbReference type="Rhea" id="RHEA-COMP:10748"/>
        <dbReference type="ChEBI" id="CHEBI:83833"/>
        <dbReference type="ChEBI" id="CHEBI:83834"/>
        <dbReference type="EC" id="5.2.1.8"/>
    </reaction>
</comment>
<reference evidence="7" key="1">
    <citation type="submission" date="2022-07" db="EMBL/GenBank/DDBJ databases">
        <title>Phylogenomic reconstructions and comparative analyses of Kickxellomycotina fungi.</title>
        <authorList>
            <person name="Reynolds N.K."/>
            <person name="Stajich J.E."/>
            <person name="Barry K."/>
            <person name="Grigoriev I.V."/>
            <person name="Crous P."/>
            <person name="Smith M.E."/>
        </authorList>
    </citation>
    <scope>NUCLEOTIDE SEQUENCE</scope>
    <source>
        <strain evidence="7">NBRC 105413</strain>
    </source>
</reference>
<evidence type="ECO:0000256" key="1">
    <source>
        <dbReference type="ARBA" id="ARBA00000971"/>
    </source>
</evidence>
<dbReference type="PANTHER" id="PTHR45625:SF6">
    <property type="entry name" value="SPLICEOSOME-ASSOCIATED PROTEIN CWC27 HOMOLOG"/>
    <property type="match status" value="1"/>
</dbReference>
<evidence type="ECO:0000259" key="6">
    <source>
        <dbReference type="PROSITE" id="PS50072"/>
    </source>
</evidence>
<dbReference type="PRINTS" id="PR00153">
    <property type="entry name" value="CSAPPISMRASE"/>
</dbReference>
<dbReference type="InterPro" id="IPR044666">
    <property type="entry name" value="Cyclophilin_A-like"/>
</dbReference>
<dbReference type="EMBL" id="JANBOH010000057">
    <property type="protein sequence ID" value="KAJ1646553.1"/>
    <property type="molecule type" value="Genomic_DNA"/>
</dbReference>
<accession>A0A9W7XMG8</accession>
<comment type="subcellular location">
    <subcellularLocation>
        <location evidence="2">Nucleus</location>
    </subcellularLocation>
</comment>
<comment type="caution">
    <text evidence="7">The sequence shown here is derived from an EMBL/GenBank/DDBJ whole genome shotgun (WGS) entry which is preliminary data.</text>
</comment>
<dbReference type="SUPFAM" id="SSF50891">
    <property type="entry name" value="Cyclophilin-like"/>
    <property type="match status" value="1"/>
</dbReference>
<feature type="compositionally biased region" description="Low complexity" evidence="5">
    <location>
        <begin position="339"/>
        <end position="350"/>
    </location>
</feature>
<proteinExistence type="inferred from homology"/>
<protein>
    <submittedName>
        <fullName evidence="7">Peptidyl-prolyl isomerase cwc27</fullName>
        <ecNumber evidence="7">5.2.1.8</ecNumber>
    </submittedName>
</protein>
<dbReference type="Pfam" id="PF00160">
    <property type="entry name" value="Pro_isomerase"/>
    <property type="match status" value="1"/>
</dbReference>
<evidence type="ECO:0000256" key="2">
    <source>
        <dbReference type="ARBA" id="ARBA00004123"/>
    </source>
</evidence>
<comment type="similarity">
    <text evidence="4">Belongs to the cyclophilin-type PPIase family. CWC27 subfamily.</text>
</comment>
<feature type="domain" description="PPIase cyclophilin-type" evidence="6">
    <location>
        <begin position="18"/>
        <end position="179"/>
    </location>
</feature>
<feature type="region of interest" description="Disordered" evidence="5">
    <location>
        <begin position="227"/>
        <end position="485"/>
    </location>
</feature>
<dbReference type="Gene3D" id="2.40.100.10">
    <property type="entry name" value="Cyclophilin-like"/>
    <property type="match status" value="1"/>
</dbReference>
<feature type="compositionally biased region" description="Acidic residues" evidence="5">
    <location>
        <begin position="227"/>
        <end position="239"/>
    </location>
</feature>
<dbReference type="GO" id="GO:0003755">
    <property type="term" value="F:peptidyl-prolyl cis-trans isomerase activity"/>
    <property type="evidence" value="ECO:0007669"/>
    <property type="project" value="UniProtKB-EC"/>
</dbReference>
<organism evidence="7 8">
    <name type="scientific">Coemansia asiatica</name>
    <dbReference type="NCBI Taxonomy" id="1052880"/>
    <lineage>
        <taxon>Eukaryota</taxon>
        <taxon>Fungi</taxon>
        <taxon>Fungi incertae sedis</taxon>
        <taxon>Zoopagomycota</taxon>
        <taxon>Kickxellomycotina</taxon>
        <taxon>Kickxellomycetes</taxon>
        <taxon>Kickxellales</taxon>
        <taxon>Kickxellaceae</taxon>
        <taxon>Coemansia</taxon>
    </lineage>
</organism>
<keyword evidence="3" id="KW-0539">Nucleus</keyword>
<sequence>MSSIYVSEPPTSGKVVLETTAGDIEIELWSKEAPKASRNFVQLCLEGYYDSTIFHRVVPGWIVQGGDPTGTGEEEIKQFARTFNVGGVSIYGAPFSDEFHSRLRFNRRGILGMANAGPNNNGSQFFITLAPTPELQKKNTIFGIVVGQSLFTALKLGEGETDKATERPVHPRSIISARVLDNPFPDILPRPRSMQASQFKDGPSGSTSNKRKKLKVVNNKKLLSFADEDSDDDKDEAEDNSGAGLFSCGSRKNKSDAGSTNQYAKRRFNMKSSHDLLDSDPMLSSTASASPMLPSSASVDAKQLPDPIRAAESHAHENVEIKTETGTEKTTEKKTAHMSSNTASANASNAVRSEIKKVECEISKITDRERKRKLDSEASGRVSASDANSSKSALSEMLAQYRPSKAKPAANRKKDKAHEDRLLERLSSFQSKIRKTKGSEDMDAAPLHGESVGRHAKRKLHSISDCKSCQPNEPDEYGGLEASASKASEGSWLSHMLQFSNSKEQPSASEYAPRVEDYVVIDPREQEQKFLRKAKQSKKY</sequence>
<dbReference type="PANTHER" id="PTHR45625">
    <property type="entry name" value="PEPTIDYL-PROLYL CIS-TRANS ISOMERASE-RELATED"/>
    <property type="match status" value="1"/>
</dbReference>
<feature type="compositionally biased region" description="Basic and acidic residues" evidence="5">
    <location>
        <begin position="353"/>
        <end position="378"/>
    </location>
</feature>
<evidence type="ECO:0000256" key="4">
    <source>
        <dbReference type="ARBA" id="ARBA00038509"/>
    </source>
</evidence>
<name>A0A9W7XMG8_9FUNG</name>
<evidence type="ECO:0000313" key="7">
    <source>
        <dbReference type="EMBL" id="KAJ1646553.1"/>
    </source>
</evidence>
<dbReference type="CDD" id="cd01925">
    <property type="entry name" value="cyclophilin_CeCYP16-like"/>
    <property type="match status" value="1"/>
</dbReference>
<dbReference type="GO" id="GO:0071013">
    <property type="term" value="C:catalytic step 2 spliceosome"/>
    <property type="evidence" value="ECO:0007669"/>
    <property type="project" value="TreeGrafter"/>
</dbReference>
<dbReference type="AlphaFoldDB" id="A0A9W7XMG8"/>
<dbReference type="PROSITE" id="PS50072">
    <property type="entry name" value="CSA_PPIASE_2"/>
    <property type="match status" value="1"/>
</dbReference>
<feature type="compositionally biased region" description="Low complexity" evidence="5">
    <location>
        <begin position="281"/>
        <end position="298"/>
    </location>
</feature>
<dbReference type="EC" id="5.2.1.8" evidence="7"/>
<feature type="compositionally biased region" description="Basic and acidic residues" evidence="5">
    <location>
        <begin position="309"/>
        <end position="335"/>
    </location>
</feature>
<gene>
    <name evidence="7" type="primary">CWC27</name>
    <name evidence="7" type="ORF">LPJ64_002004</name>
</gene>
<evidence type="ECO:0000313" key="8">
    <source>
        <dbReference type="Proteomes" id="UP001145021"/>
    </source>
</evidence>
<dbReference type="InterPro" id="IPR029000">
    <property type="entry name" value="Cyclophilin-like_dom_sf"/>
</dbReference>
<evidence type="ECO:0000256" key="3">
    <source>
        <dbReference type="ARBA" id="ARBA00023242"/>
    </source>
</evidence>
<feature type="region of interest" description="Disordered" evidence="5">
    <location>
        <begin position="185"/>
        <end position="213"/>
    </location>
</feature>
<dbReference type="Proteomes" id="UP001145021">
    <property type="component" value="Unassembled WGS sequence"/>
</dbReference>
<keyword evidence="8" id="KW-1185">Reference proteome</keyword>
<evidence type="ECO:0000256" key="5">
    <source>
        <dbReference type="SAM" id="MobiDB-lite"/>
    </source>
</evidence>
<feature type="compositionally biased region" description="Polar residues" evidence="5">
    <location>
        <begin position="194"/>
        <end position="208"/>
    </location>
</feature>